<accession>A0ABT8YUC2</accession>
<dbReference type="EMBL" id="JAUOZU010000024">
    <property type="protein sequence ID" value="MDO6966962.1"/>
    <property type="molecule type" value="Genomic_DNA"/>
</dbReference>
<dbReference type="Proteomes" id="UP001174932">
    <property type="component" value="Unassembled WGS sequence"/>
</dbReference>
<comment type="caution">
    <text evidence="1">The sequence shown here is derived from an EMBL/GenBank/DDBJ whole genome shotgun (WGS) entry which is preliminary data.</text>
</comment>
<keyword evidence="2" id="KW-1185">Reference proteome</keyword>
<name>A0ABT8YUC2_9HYPH</name>
<evidence type="ECO:0000313" key="2">
    <source>
        <dbReference type="Proteomes" id="UP001174932"/>
    </source>
</evidence>
<protein>
    <submittedName>
        <fullName evidence="1">Uncharacterized protein</fullName>
    </submittedName>
</protein>
<gene>
    <name evidence="1" type="ORF">Q4481_23650</name>
</gene>
<sequence>MNTLPATTQLSTLALEIGELTEKLQPPTSEMIAANLLSMRRVGMAYSQGIDPEMIETVYSYALRDVSAIGLQEATKKILKGEYDIEYGFIPKPPELAAMARSEAKKHRVKRADLIEKQRTLQDLSAYRSRKPDHGTKERIREVLGRFRAETAASRVENALPQETMSEERAAYFSQIMQLNDAKDGPDATQMAFRRRIKSEIEQASLGEVQE</sequence>
<reference evidence="1" key="1">
    <citation type="journal article" date="2015" name="Int. J. Syst. Evol. Microbiol.">
        <title>Rhizobium alvei sp. nov., isolated from a freshwater river.</title>
        <authorList>
            <person name="Sheu S.Y."/>
            <person name="Huang H.W."/>
            <person name="Young C.C."/>
            <person name="Chen W.M."/>
        </authorList>
    </citation>
    <scope>NUCLEOTIDE SEQUENCE</scope>
    <source>
        <strain evidence="1">TNR-22</strain>
    </source>
</reference>
<organism evidence="1 2">
    <name type="scientific">Rhizobium alvei</name>
    <dbReference type="NCBI Taxonomy" id="1132659"/>
    <lineage>
        <taxon>Bacteria</taxon>
        <taxon>Pseudomonadati</taxon>
        <taxon>Pseudomonadota</taxon>
        <taxon>Alphaproteobacteria</taxon>
        <taxon>Hyphomicrobiales</taxon>
        <taxon>Rhizobiaceae</taxon>
        <taxon>Rhizobium/Agrobacterium group</taxon>
        <taxon>Rhizobium</taxon>
    </lineage>
</organism>
<proteinExistence type="predicted"/>
<reference evidence="1" key="2">
    <citation type="submission" date="2023-07" db="EMBL/GenBank/DDBJ databases">
        <authorList>
            <person name="Shen H."/>
        </authorList>
    </citation>
    <scope>NUCLEOTIDE SEQUENCE</scope>
    <source>
        <strain evidence="1">TNR-22</strain>
    </source>
</reference>
<dbReference type="RefSeq" id="WP_304378892.1">
    <property type="nucleotide sequence ID" value="NZ_JAUOZU010000024.1"/>
</dbReference>
<evidence type="ECO:0000313" key="1">
    <source>
        <dbReference type="EMBL" id="MDO6966962.1"/>
    </source>
</evidence>